<keyword evidence="2" id="KW-1185">Reference proteome</keyword>
<dbReference type="Proteomes" id="UP000290602">
    <property type="component" value="Unassembled WGS sequence"/>
</dbReference>
<organism evidence="1 2">
    <name type="scientific">Levilactobacillus suantsaii</name>
    <dbReference type="NCBI Taxonomy" id="2292255"/>
    <lineage>
        <taxon>Bacteria</taxon>
        <taxon>Bacillati</taxon>
        <taxon>Bacillota</taxon>
        <taxon>Bacilli</taxon>
        <taxon>Lactobacillales</taxon>
        <taxon>Lactobacillaceae</taxon>
        <taxon>Levilactobacillus</taxon>
    </lineage>
</organism>
<accession>A0A4Q0VHC6</accession>
<dbReference type="AlphaFoldDB" id="A0A4Q0VHC6"/>
<sequence length="196" mass="22749">MSNRDHQQSGGPLLSTLLPAQPLTDHQRTLMTEFLMLDALHQRHLSRLEAALGPLTTAQSQRLFFQDIHALVHFRHTFWGLVGDFLTAETDLKYQLAFWEGTSHRKQVFDRRDLSQLHSTRITQGCLVETLNYRALNCRVRRTYTVNGHHLYWEQNDFTQAGQPVAWVDGLMALQRELEPKAAWLQQGILRIVDYT</sequence>
<dbReference type="EMBL" id="QXIL01000025">
    <property type="protein sequence ID" value="RXI76801.1"/>
    <property type="molecule type" value="Genomic_DNA"/>
</dbReference>
<reference evidence="1 2" key="1">
    <citation type="submission" date="2018-08" db="EMBL/GenBank/DDBJ databases">
        <title>Lactobacillus suantsai sp. nov., isolated from traditional fermented suan-tsai in Taiwan.</title>
        <authorList>
            <person name="Huang C.-H."/>
        </authorList>
    </citation>
    <scope>NUCLEOTIDE SEQUENCE [LARGE SCALE GENOMIC DNA]</scope>
    <source>
        <strain evidence="1 2">BCRC 12945</strain>
    </source>
</reference>
<name>A0A4Q0VHC6_9LACO</name>
<proteinExistence type="predicted"/>
<dbReference type="OrthoDB" id="2312121at2"/>
<evidence type="ECO:0000313" key="2">
    <source>
        <dbReference type="Proteomes" id="UP000290602"/>
    </source>
</evidence>
<dbReference type="RefSeq" id="WP_129033164.1">
    <property type="nucleotide sequence ID" value="NZ_CP059603.1"/>
</dbReference>
<protein>
    <submittedName>
        <fullName evidence="1">Uncharacterized protein</fullName>
    </submittedName>
</protein>
<gene>
    <name evidence="1" type="ORF">DXH47_09925</name>
</gene>
<evidence type="ECO:0000313" key="1">
    <source>
        <dbReference type="EMBL" id="RXI76801.1"/>
    </source>
</evidence>
<comment type="caution">
    <text evidence="1">The sequence shown here is derived from an EMBL/GenBank/DDBJ whole genome shotgun (WGS) entry which is preliminary data.</text>
</comment>